<comment type="caution">
    <text evidence="1">The sequence shown here is derived from an EMBL/GenBank/DDBJ whole genome shotgun (WGS) entry which is preliminary data.</text>
</comment>
<keyword evidence="2" id="KW-1185">Reference proteome</keyword>
<sequence>MQPTVVGQNSPVTCAPVTRKPPHRENEGTEDIPGSDVSPPGTLRVKSALCEDGHNQSLISPQSASHHHLVCSQPAQLRVAHPGISPSPPDSTTTGEEKEQGGNQGAIHVTDLMAGPPSQAVVPQGSFLARN</sequence>
<dbReference type="EMBL" id="CM055759">
    <property type="protein sequence ID" value="KAJ7987578.1"/>
    <property type="molecule type" value="Genomic_DNA"/>
</dbReference>
<proteinExistence type="predicted"/>
<evidence type="ECO:0000313" key="2">
    <source>
        <dbReference type="Proteomes" id="UP001157502"/>
    </source>
</evidence>
<accession>A0ACC2F865</accession>
<dbReference type="Proteomes" id="UP001157502">
    <property type="component" value="Chromosome 32"/>
</dbReference>
<organism evidence="1 2">
    <name type="scientific">Dallia pectoralis</name>
    <name type="common">Alaska blackfish</name>
    <dbReference type="NCBI Taxonomy" id="75939"/>
    <lineage>
        <taxon>Eukaryota</taxon>
        <taxon>Metazoa</taxon>
        <taxon>Chordata</taxon>
        <taxon>Craniata</taxon>
        <taxon>Vertebrata</taxon>
        <taxon>Euteleostomi</taxon>
        <taxon>Actinopterygii</taxon>
        <taxon>Neopterygii</taxon>
        <taxon>Teleostei</taxon>
        <taxon>Protacanthopterygii</taxon>
        <taxon>Esociformes</taxon>
        <taxon>Umbridae</taxon>
        <taxon>Dallia</taxon>
    </lineage>
</organism>
<name>A0ACC2F865_DALPE</name>
<gene>
    <name evidence="1" type="ORF">DPEC_G00327930</name>
</gene>
<evidence type="ECO:0000313" key="1">
    <source>
        <dbReference type="EMBL" id="KAJ7987578.1"/>
    </source>
</evidence>
<protein>
    <submittedName>
        <fullName evidence="1">Uncharacterized protein</fullName>
    </submittedName>
</protein>
<reference evidence="1" key="1">
    <citation type="submission" date="2021-05" db="EMBL/GenBank/DDBJ databases">
        <authorList>
            <person name="Pan Q."/>
            <person name="Jouanno E."/>
            <person name="Zahm M."/>
            <person name="Klopp C."/>
            <person name="Cabau C."/>
            <person name="Louis A."/>
            <person name="Berthelot C."/>
            <person name="Parey E."/>
            <person name="Roest Crollius H."/>
            <person name="Montfort J."/>
            <person name="Robinson-Rechavi M."/>
            <person name="Bouchez O."/>
            <person name="Lampietro C."/>
            <person name="Lopez Roques C."/>
            <person name="Donnadieu C."/>
            <person name="Postlethwait J."/>
            <person name="Bobe J."/>
            <person name="Dillon D."/>
            <person name="Chandos A."/>
            <person name="von Hippel F."/>
            <person name="Guiguen Y."/>
        </authorList>
    </citation>
    <scope>NUCLEOTIDE SEQUENCE</scope>
    <source>
        <strain evidence="1">YG-Jan2019</strain>
    </source>
</reference>